<feature type="domain" description="HTH araC/xylS-type" evidence="5">
    <location>
        <begin position="163"/>
        <end position="260"/>
    </location>
</feature>
<protein>
    <submittedName>
        <fullName evidence="6">Putative transcriptional regulatory protein</fullName>
    </submittedName>
</protein>
<name>T2G7W3_MEGG1</name>
<keyword evidence="4" id="KW-0804">Transcription</keyword>
<dbReference type="SMART" id="SM00342">
    <property type="entry name" value="HTH_ARAC"/>
    <property type="match status" value="1"/>
</dbReference>
<dbReference type="PANTHER" id="PTHR11019:SF199">
    <property type="entry name" value="HTH-TYPE TRANSCRIPTIONAL REGULATOR NIMR"/>
    <property type="match status" value="1"/>
</dbReference>
<dbReference type="Proteomes" id="UP000016587">
    <property type="component" value="Chromosome"/>
</dbReference>
<dbReference type="PATRIC" id="fig|1121448.10.peg.462"/>
<evidence type="ECO:0000256" key="1">
    <source>
        <dbReference type="ARBA" id="ARBA00022491"/>
    </source>
</evidence>
<evidence type="ECO:0000256" key="4">
    <source>
        <dbReference type="ARBA" id="ARBA00023163"/>
    </source>
</evidence>
<keyword evidence="3" id="KW-0238">DNA-binding</keyword>
<reference evidence="6 7" key="1">
    <citation type="journal article" date="2013" name="J. Bacteriol.">
        <title>Roles of HynAB and Ech, the only two hydrogenases found in the model sulfate reducer Desulfovibrio gigas.</title>
        <authorList>
            <person name="Morais-Silva F.O."/>
            <person name="Santos C.I."/>
            <person name="Rodrigues R."/>
            <person name="Pereira I.A."/>
            <person name="Rodrigues-Pousada C."/>
        </authorList>
    </citation>
    <scope>NUCLEOTIDE SEQUENCE [LARGE SCALE GENOMIC DNA]</scope>
    <source>
        <strain evidence="7">ATCC 19364 / DSM 1382 / NCIMB 9332 / VKM B-1759</strain>
    </source>
</reference>
<proteinExistence type="predicted"/>
<dbReference type="PROSITE" id="PS01124">
    <property type="entry name" value="HTH_ARAC_FAMILY_2"/>
    <property type="match status" value="1"/>
</dbReference>
<dbReference type="CDD" id="cd06124">
    <property type="entry name" value="cupin_NimR-like_N"/>
    <property type="match status" value="1"/>
</dbReference>
<dbReference type="SUPFAM" id="SSF46689">
    <property type="entry name" value="Homeodomain-like"/>
    <property type="match status" value="1"/>
</dbReference>
<dbReference type="SUPFAM" id="SSF51182">
    <property type="entry name" value="RmlC-like cupins"/>
    <property type="match status" value="1"/>
</dbReference>
<keyword evidence="7" id="KW-1185">Reference proteome</keyword>
<evidence type="ECO:0000256" key="3">
    <source>
        <dbReference type="ARBA" id="ARBA00023125"/>
    </source>
</evidence>
<dbReference type="HOGENOM" id="CLU_000445_87_4_7"/>
<dbReference type="Pfam" id="PF12833">
    <property type="entry name" value="HTH_18"/>
    <property type="match status" value="1"/>
</dbReference>
<dbReference type="GO" id="GO:0003700">
    <property type="term" value="F:DNA-binding transcription factor activity"/>
    <property type="evidence" value="ECO:0007669"/>
    <property type="project" value="InterPro"/>
</dbReference>
<dbReference type="InterPro" id="IPR018060">
    <property type="entry name" value="HTH_AraC"/>
</dbReference>
<organism evidence="6 7">
    <name type="scientific">Megalodesulfovibrio gigas (strain ATCC 19364 / DSM 1382 / NCIMB 9332 / VKM B-1759)</name>
    <name type="common">Desulfovibrio gigas</name>
    <dbReference type="NCBI Taxonomy" id="1121448"/>
    <lineage>
        <taxon>Bacteria</taxon>
        <taxon>Pseudomonadati</taxon>
        <taxon>Thermodesulfobacteriota</taxon>
        <taxon>Desulfovibrionia</taxon>
        <taxon>Desulfovibrionales</taxon>
        <taxon>Desulfovibrionaceae</taxon>
        <taxon>Megalodesulfovibrio</taxon>
    </lineage>
</organism>
<sequence>MPILQPDCQSFYPDGVPRAVVAVGIDVVTKGVEKSVLPHRKAHLLLTMRGVVTLEADHGVWIVPPRCALWIPSGMPLTFRGAGALQIYGLFVEPDAVPTLPQECRTLTVSPLLQELLLYAAQMPMLYEEDGPDGRIVQVLLDQLAASPAARLSFPMPCEERLRHIAISLLNNPADRSTIAEWGRRIGMAERTLSRMLHRDTGMSFGRWRQQLHILIALQRLAQGNSVQAVALDLGYESASAFITMFKKIMGKSPARYFAEQHSSRAAA</sequence>
<dbReference type="InterPro" id="IPR009057">
    <property type="entry name" value="Homeodomain-like_sf"/>
</dbReference>
<dbReference type="AlphaFoldDB" id="T2G7W3"/>
<evidence type="ECO:0000256" key="2">
    <source>
        <dbReference type="ARBA" id="ARBA00023015"/>
    </source>
</evidence>
<dbReference type="Pfam" id="PF02311">
    <property type="entry name" value="AraC_binding"/>
    <property type="match status" value="1"/>
</dbReference>
<reference evidence="7" key="2">
    <citation type="submission" date="2013-07" db="EMBL/GenBank/DDBJ databases">
        <authorList>
            <person name="Morais-Silva F.O."/>
            <person name="Rezende A.M."/>
            <person name="Pimentel C."/>
            <person name="Resende D.M."/>
            <person name="Santos C.I."/>
            <person name="Clemente C."/>
            <person name="de Oliveira L.M."/>
            <person name="da Silva S.M."/>
            <person name="Costa D.A."/>
            <person name="Varela-Raposo A."/>
            <person name="Horacio E.C.A."/>
            <person name="Matos M."/>
            <person name="Flores O."/>
            <person name="Ruiz J.C."/>
            <person name="Rodrigues-Pousada C."/>
        </authorList>
    </citation>
    <scope>NUCLEOTIDE SEQUENCE [LARGE SCALE GENOMIC DNA]</scope>
    <source>
        <strain evidence="7">ATCC 19364 / DSM 1382 / NCIMB 9332 / VKM B-1759</strain>
    </source>
</reference>
<dbReference type="PANTHER" id="PTHR11019">
    <property type="entry name" value="HTH-TYPE TRANSCRIPTIONAL REGULATOR NIMR"/>
    <property type="match status" value="1"/>
</dbReference>
<dbReference type="InterPro" id="IPR011051">
    <property type="entry name" value="RmlC_Cupin_sf"/>
</dbReference>
<dbReference type="GO" id="GO:0043565">
    <property type="term" value="F:sequence-specific DNA binding"/>
    <property type="evidence" value="ECO:0007669"/>
    <property type="project" value="InterPro"/>
</dbReference>
<gene>
    <name evidence="6" type="ORF">DGI_0466</name>
</gene>
<dbReference type="eggNOG" id="COG2207">
    <property type="taxonomic scope" value="Bacteria"/>
</dbReference>
<evidence type="ECO:0000313" key="6">
    <source>
        <dbReference type="EMBL" id="AGW12378.1"/>
    </source>
</evidence>
<keyword evidence="1" id="KW-0678">Repressor</keyword>
<dbReference type="FunFam" id="1.10.10.60:FF:000132">
    <property type="entry name" value="AraC family transcriptional regulator"/>
    <property type="match status" value="1"/>
</dbReference>
<evidence type="ECO:0000259" key="5">
    <source>
        <dbReference type="PROSITE" id="PS01124"/>
    </source>
</evidence>
<dbReference type="RefSeq" id="WP_021759009.1">
    <property type="nucleotide sequence ID" value="NC_022444.1"/>
</dbReference>
<dbReference type="STRING" id="1121448.DGI_0466"/>
<keyword evidence="2" id="KW-0805">Transcription regulation</keyword>
<evidence type="ECO:0000313" key="7">
    <source>
        <dbReference type="Proteomes" id="UP000016587"/>
    </source>
</evidence>
<dbReference type="Gene3D" id="1.10.10.60">
    <property type="entry name" value="Homeodomain-like"/>
    <property type="match status" value="1"/>
</dbReference>
<dbReference type="KEGG" id="dgg:DGI_0466"/>
<dbReference type="OrthoDB" id="9804543at2"/>
<dbReference type="InterPro" id="IPR003313">
    <property type="entry name" value="AraC-bd"/>
</dbReference>
<dbReference type="EMBL" id="CP006585">
    <property type="protein sequence ID" value="AGW12378.1"/>
    <property type="molecule type" value="Genomic_DNA"/>
</dbReference>
<accession>T2G7W3</accession>